<dbReference type="GO" id="GO:0016740">
    <property type="term" value="F:transferase activity"/>
    <property type="evidence" value="ECO:0007669"/>
    <property type="project" value="InterPro"/>
</dbReference>
<feature type="signal peptide" evidence="1">
    <location>
        <begin position="1"/>
        <end position="23"/>
    </location>
</feature>
<dbReference type="OrthoDB" id="9804204at2"/>
<protein>
    <recommendedName>
        <fullName evidence="2">L,D-TPase catalytic domain-containing protein</fullName>
    </recommendedName>
</protein>
<evidence type="ECO:0000313" key="4">
    <source>
        <dbReference type="Proteomes" id="UP000293296"/>
    </source>
</evidence>
<evidence type="ECO:0000313" key="3">
    <source>
        <dbReference type="EMBL" id="QAZ68278.1"/>
    </source>
</evidence>
<feature type="chain" id="PRO_5020218642" description="L,D-TPase catalytic domain-containing protein" evidence="1">
    <location>
        <begin position="24"/>
        <end position="266"/>
    </location>
</feature>
<dbReference type="InterPro" id="IPR005490">
    <property type="entry name" value="LD_TPept_cat_dom"/>
</dbReference>
<keyword evidence="1" id="KW-0732">Signal</keyword>
<evidence type="ECO:0000259" key="2">
    <source>
        <dbReference type="Pfam" id="PF03734"/>
    </source>
</evidence>
<keyword evidence="4" id="KW-1185">Reference proteome</keyword>
<dbReference type="Pfam" id="PF03734">
    <property type="entry name" value="YkuD"/>
    <property type="match status" value="1"/>
</dbReference>
<gene>
    <name evidence="3" type="ORF">C3Y92_14020</name>
</gene>
<name>A0A4P6HSD7_9BACT</name>
<dbReference type="KEGG" id="dcb:C3Y92_14020"/>
<proteinExistence type="predicted"/>
<organism evidence="3 4">
    <name type="scientific">Solidesulfovibrio carbinolicus</name>
    <dbReference type="NCBI Taxonomy" id="296842"/>
    <lineage>
        <taxon>Bacteria</taxon>
        <taxon>Pseudomonadati</taxon>
        <taxon>Thermodesulfobacteriota</taxon>
        <taxon>Desulfovibrionia</taxon>
        <taxon>Desulfovibrionales</taxon>
        <taxon>Desulfovibrionaceae</taxon>
        <taxon>Solidesulfovibrio</taxon>
    </lineage>
</organism>
<evidence type="ECO:0000256" key="1">
    <source>
        <dbReference type="SAM" id="SignalP"/>
    </source>
</evidence>
<dbReference type="AlphaFoldDB" id="A0A4P6HSD7"/>
<dbReference type="Proteomes" id="UP000293296">
    <property type="component" value="Chromosome"/>
</dbReference>
<accession>A0A4P6HSD7</accession>
<dbReference type="PANTHER" id="PTHR38589:SF1">
    <property type="entry name" value="BLR0621 PROTEIN"/>
    <property type="match status" value="1"/>
</dbReference>
<reference evidence="3 4" key="1">
    <citation type="submission" date="2018-02" db="EMBL/GenBank/DDBJ databases">
        <title>Genome sequence of Desulfovibrio carbinolicus DSM 3852.</title>
        <authorList>
            <person name="Wilbanks E."/>
            <person name="Skennerton C.T."/>
            <person name="Orphan V.J."/>
        </authorList>
    </citation>
    <scope>NUCLEOTIDE SEQUENCE [LARGE SCALE GENOMIC DNA]</scope>
    <source>
        <strain evidence="3 4">DSM 3852</strain>
    </source>
</reference>
<feature type="domain" description="L,D-TPase catalytic" evidence="2">
    <location>
        <begin position="82"/>
        <end position="238"/>
    </location>
</feature>
<dbReference type="EMBL" id="CP026538">
    <property type="protein sequence ID" value="QAZ68278.1"/>
    <property type="molecule type" value="Genomic_DNA"/>
</dbReference>
<dbReference type="PANTHER" id="PTHR38589">
    <property type="entry name" value="BLR0621 PROTEIN"/>
    <property type="match status" value="1"/>
</dbReference>
<sequence length="266" mass="28314">MRHFAALSLLMVLVLGLGLECQAASTAPAQTDAAMRPASPLAGAGQLVLVVAEDWNTTQARLRRFERSGPNAPWRPVGDAVPVSLGRTGLAWGRGLHGQQLSEAPVKKEGDGRAPAGVFSLPRAFIGPSESSGASPHFPVHQVTAQTVCVDGVASKHYNQLFEESTVAKDWDSEERMLRPDGLYRYGLFVDHNAPSVQSGAGSCIFLHLWRSPGAPTAGCTAMAEPDMLAVLGWLDAAKKPILVQLPREELVRLAPAWGALELAAK</sequence>
<dbReference type="RefSeq" id="WP_129353623.1">
    <property type="nucleotide sequence ID" value="NZ_CP026538.1"/>
</dbReference>